<dbReference type="EMBL" id="SLTX01000001">
    <property type="protein sequence ID" value="TDB08104.1"/>
    <property type="molecule type" value="Genomic_DNA"/>
</dbReference>
<dbReference type="Proteomes" id="UP000347681">
    <property type="component" value="Unassembled WGS sequence"/>
</dbReference>
<evidence type="ECO:0000313" key="1">
    <source>
        <dbReference type="EMBL" id="GKH83152.1"/>
    </source>
</evidence>
<dbReference type="Proteomes" id="UP001181086">
    <property type="component" value="Unassembled WGS sequence"/>
</dbReference>
<evidence type="ECO:0000313" key="5">
    <source>
        <dbReference type="EMBL" id="MDU0272641.1"/>
    </source>
</evidence>
<dbReference type="EMBL" id="VVZV01000004">
    <property type="protein sequence ID" value="KAA5322925.1"/>
    <property type="molecule type" value="Genomic_DNA"/>
</dbReference>
<reference evidence="4" key="3">
    <citation type="submission" date="2021-06" db="EMBL/GenBank/DDBJ databases">
        <title>Collection of gut derived symbiotic bacterial strains cultured from healthy donors.</title>
        <authorList>
            <person name="Lin H."/>
            <person name="Littmann E."/>
            <person name="Pamer E.G."/>
        </authorList>
    </citation>
    <scope>NUCLEOTIDE SEQUENCE</scope>
    <source>
        <strain evidence="4">MSK.5.10</strain>
    </source>
</reference>
<dbReference type="EMBL" id="JAWDEV010000013">
    <property type="protein sequence ID" value="MDU0272641.1"/>
    <property type="molecule type" value="Genomic_DNA"/>
</dbReference>
<name>A0A076J6C2_9BACT</name>
<dbReference type="EMBL" id="JAHOAX010000016">
    <property type="protein sequence ID" value="MBV3124681.1"/>
    <property type="molecule type" value="Genomic_DNA"/>
</dbReference>
<dbReference type="Proteomes" id="UP000294834">
    <property type="component" value="Unassembled WGS sequence"/>
</dbReference>
<dbReference type="EMBL" id="BQOB01000001">
    <property type="protein sequence ID" value="GKH83152.1"/>
    <property type="molecule type" value="Genomic_DNA"/>
</dbReference>
<reference evidence="8 9" key="1">
    <citation type="journal article" date="2019" name="Nat. Med.">
        <title>A library of human gut bacterial isolates paired with longitudinal multiomics data enables mechanistic microbiome research.</title>
        <authorList>
            <person name="Poyet M."/>
            <person name="Groussin M."/>
            <person name="Gibbons S.M."/>
            <person name="Avila-Pacheco J."/>
            <person name="Jiang X."/>
            <person name="Kearney S.M."/>
            <person name="Perrotta A.R."/>
            <person name="Berdy B."/>
            <person name="Zhao S."/>
            <person name="Lieberman T.D."/>
            <person name="Swanson P.K."/>
            <person name="Smith M."/>
            <person name="Roesemann S."/>
            <person name="Alexander J.E."/>
            <person name="Rich S.A."/>
            <person name="Livny J."/>
            <person name="Vlamakis H."/>
            <person name="Clish C."/>
            <person name="Bullock K."/>
            <person name="Deik A."/>
            <person name="Scott J."/>
            <person name="Pierce K.A."/>
            <person name="Xavier R.J."/>
            <person name="Alm E.J."/>
        </authorList>
    </citation>
    <scope>NUCLEOTIDE SEQUENCE [LARGE SCALE GENOMIC DNA]</scope>
    <source>
        <strain evidence="2 9">BIOML-A25</strain>
        <strain evidence="3 8">BIOML-A5</strain>
    </source>
</reference>
<comment type="caution">
    <text evidence="3">The sequence shown here is derived from an EMBL/GenBank/DDBJ whole genome shotgun (WGS) entry which is preliminary data.</text>
</comment>
<evidence type="ECO:0000313" key="9">
    <source>
        <dbReference type="Proteomes" id="UP000481700"/>
    </source>
</evidence>
<evidence type="ECO:0000313" key="6">
    <source>
        <dbReference type="EMBL" id="TDB08104.1"/>
    </source>
</evidence>
<proteinExistence type="predicted"/>
<gene>
    <name evidence="1" type="ORF">CE91St7_40360</name>
    <name evidence="6" type="ORF">E1J06_12245</name>
    <name evidence="3" type="ORF">F2Y61_20965</name>
    <name evidence="2" type="ORF">F2Z07_04520</name>
    <name evidence="4" type="ORF">KSU80_16080</name>
    <name evidence="5" type="ORF">RVH45_22715</name>
</gene>
<dbReference type="AlphaFoldDB" id="A0A076J6C2"/>
<dbReference type="RefSeq" id="WP_007844347.1">
    <property type="nucleotide sequence ID" value="NZ_BAABYF010000001.1"/>
</dbReference>
<evidence type="ECO:0000313" key="3">
    <source>
        <dbReference type="EMBL" id="KAA5379365.1"/>
    </source>
</evidence>
<accession>A0A076J6C2</accession>
<reference evidence="6 7" key="2">
    <citation type="journal article" date="2019" name="Nat. Microbiol.">
        <title>Genomic variation and strain-specific functional adaptation in the human gut microbiome during early life.</title>
        <authorList>
            <person name="Vatanen T."/>
            <person name="Plichta D.R."/>
            <person name="Somani J."/>
            <person name="Munch P.C."/>
            <person name="Arthur T.D."/>
            <person name="Hall A.B."/>
            <person name="Rudolf S."/>
            <person name="Oakeley E.J."/>
            <person name="Ke X."/>
            <person name="Young R.A."/>
            <person name="Haiser H.J."/>
            <person name="Kolde R."/>
            <person name="Yassour M."/>
            <person name="Luopajarvi K."/>
            <person name="Siljander H."/>
            <person name="Virtanen S.M."/>
            <person name="Ilonen J."/>
            <person name="Uibo R."/>
            <person name="Tillmann V."/>
            <person name="Mokurov S."/>
            <person name="Dorshakova N."/>
            <person name="Porter J.A."/>
            <person name="McHardy A.C."/>
            <person name="Lahdesmaki H."/>
            <person name="Vlamakis H."/>
            <person name="Huttenhower C."/>
            <person name="Knip M."/>
            <person name="Xavier R.J."/>
        </authorList>
    </citation>
    <scope>NUCLEOTIDE SEQUENCE [LARGE SCALE GENOMIC DNA]</scope>
    <source>
        <strain evidence="6 7">RJX1052</strain>
    </source>
</reference>
<reference evidence="1" key="4">
    <citation type="submission" date="2022-01" db="EMBL/GenBank/DDBJ databases">
        <title>Novel bile acid biosynthetic pathways are enriched in the microbiome of centenarians.</title>
        <authorList>
            <person name="Sato Y."/>
            <person name="Atarashi K."/>
            <person name="Plichta R.D."/>
            <person name="Arai Y."/>
            <person name="Sasajima S."/>
            <person name="Kearney M.S."/>
            <person name="Suda W."/>
            <person name="Takeshita K."/>
            <person name="Sasaki T."/>
            <person name="Okamoto S."/>
            <person name="Skelly N.A."/>
            <person name="Okamura Y."/>
            <person name="Vlamakis H."/>
            <person name="Li Y."/>
            <person name="Tanoue T."/>
            <person name="Takei H."/>
            <person name="Nittono H."/>
            <person name="Narushima S."/>
            <person name="Irie J."/>
            <person name="Itoh H."/>
            <person name="Moriya K."/>
            <person name="Sugiura Y."/>
            <person name="Suematsu M."/>
            <person name="Moritoki N."/>
            <person name="Shibata S."/>
            <person name="Littman R.D."/>
            <person name="Fischbach A.M."/>
            <person name="Uwamino Y."/>
            <person name="Inoue T."/>
            <person name="Honda A."/>
            <person name="Hattori M."/>
            <person name="Murai T."/>
            <person name="Xavier J.R."/>
            <person name="Hirose N."/>
            <person name="Honda K."/>
        </authorList>
    </citation>
    <scope>NUCLEOTIDE SEQUENCE</scope>
    <source>
        <strain evidence="1">CE91-St7</strain>
    </source>
</reference>
<evidence type="ECO:0000313" key="4">
    <source>
        <dbReference type="EMBL" id="MBV3124681.1"/>
    </source>
</evidence>
<evidence type="ECO:0000313" key="7">
    <source>
        <dbReference type="Proteomes" id="UP000294834"/>
    </source>
</evidence>
<reference evidence="5" key="5">
    <citation type="submission" date="2023-10" db="EMBL/GenBank/DDBJ databases">
        <title>Genome of Potential pathogenic bacteria in Crohn's disease.</title>
        <authorList>
            <person name="Rodriguez-Palacios A."/>
        </authorList>
    </citation>
    <scope>NUCLEOTIDE SEQUENCE</scope>
    <source>
        <strain evidence="5">CavFT-hAR62</strain>
    </source>
</reference>
<sequence length="64" mass="7337">MIIQYLQNAGSSGAKRDAIFEYLKEVLPQNKTQEQQERMIGNILSEMKEIGLIHPEGRTWFLGS</sequence>
<dbReference type="Proteomes" id="UP000777173">
    <property type="component" value="Unassembled WGS sequence"/>
</dbReference>
<dbReference type="KEGG" id="bdo:EL88_11640"/>
<dbReference type="Proteomes" id="UP000481700">
    <property type="component" value="Unassembled WGS sequence"/>
</dbReference>
<dbReference type="EMBL" id="VVZB01000021">
    <property type="protein sequence ID" value="KAA5379365.1"/>
    <property type="molecule type" value="Genomic_DNA"/>
</dbReference>
<dbReference type="Proteomes" id="UP001055104">
    <property type="component" value="Unassembled WGS sequence"/>
</dbReference>
<organism evidence="3 8">
    <name type="scientific">Phocaeicola dorei</name>
    <dbReference type="NCBI Taxonomy" id="357276"/>
    <lineage>
        <taxon>Bacteria</taxon>
        <taxon>Pseudomonadati</taxon>
        <taxon>Bacteroidota</taxon>
        <taxon>Bacteroidia</taxon>
        <taxon>Bacteroidales</taxon>
        <taxon>Bacteroidaceae</taxon>
        <taxon>Phocaeicola</taxon>
    </lineage>
</organism>
<evidence type="ECO:0000313" key="2">
    <source>
        <dbReference type="EMBL" id="KAA5322925.1"/>
    </source>
</evidence>
<protein>
    <submittedName>
        <fullName evidence="3">Uncharacterized protein</fullName>
    </submittedName>
</protein>
<dbReference type="KEGG" id="bdh:GV66_19365"/>
<evidence type="ECO:0000313" key="8">
    <source>
        <dbReference type="Proteomes" id="UP000347681"/>
    </source>
</evidence>